<evidence type="ECO:0000259" key="10">
    <source>
        <dbReference type="Pfam" id="PF00501"/>
    </source>
</evidence>
<dbReference type="RefSeq" id="WP_252917345.1">
    <property type="nucleotide sequence ID" value="NZ_JAAAML010000004.1"/>
</dbReference>
<keyword evidence="4" id="KW-0479">Metal-binding</keyword>
<evidence type="ECO:0000256" key="7">
    <source>
        <dbReference type="ARBA" id="ARBA00039545"/>
    </source>
</evidence>
<dbReference type="Pfam" id="PF00501">
    <property type="entry name" value="AMP-binding"/>
    <property type="match status" value="1"/>
</dbReference>
<dbReference type="PROSITE" id="PS00455">
    <property type="entry name" value="AMP_BINDING"/>
    <property type="match status" value="1"/>
</dbReference>
<evidence type="ECO:0000256" key="8">
    <source>
        <dbReference type="ARBA" id="ARBA00042773"/>
    </source>
</evidence>
<dbReference type="Proteomes" id="UP001320715">
    <property type="component" value="Unassembled WGS sequence"/>
</dbReference>
<comment type="caution">
    <text evidence="12">The sequence shown here is derived from an EMBL/GenBank/DDBJ whole genome shotgun (WGS) entry which is preliminary data.</text>
</comment>
<gene>
    <name evidence="12" type="primary">pimA</name>
    <name evidence="12" type="ORF">GTW23_20810</name>
</gene>
<protein>
    <recommendedName>
        <fullName evidence="7">Long-chain-fatty-acid--CoA ligase</fullName>
        <ecNumber evidence="6">6.2.1.3</ecNumber>
    </recommendedName>
    <alternativeName>
        <fullName evidence="8">Long-chain acyl-CoA synthetase</fullName>
    </alternativeName>
</protein>
<dbReference type="Pfam" id="PF13193">
    <property type="entry name" value="AMP-binding_C"/>
    <property type="match status" value="1"/>
</dbReference>
<comment type="pathway">
    <text evidence="2">Lipid metabolism; fatty acid beta-oxidation.</text>
</comment>
<dbReference type="EMBL" id="JAAAML010000004">
    <property type="protein sequence ID" value="MCO6410630.1"/>
    <property type="molecule type" value="Genomic_DNA"/>
</dbReference>
<evidence type="ECO:0000259" key="11">
    <source>
        <dbReference type="Pfam" id="PF13193"/>
    </source>
</evidence>
<keyword evidence="3 12" id="KW-0436">Ligase</keyword>
<proteinExistence type="predicted"/>
<dbReference type="InterPro" id="IPR042099">
    <property type="entry name" value="ANL_N_sf"/>
</dbReference>
<dbReference type="InterPro" id="IPR020845">
    <property type="entry name" value="AMP-binding_CS"/>
</dbReference>
<feature type="region of interest" description="Disordered" evidence="9">
    <location>
        <begin position="538"/>
        <end position="565"/>
    </location>
</feature>
<dbReference type="Gene3D" id="3.40.50.12780">
    <property type="entry name" value="N-terminal domain of ligase-like"/>
    <property type="match status" value="1"/>
</dbReference>
<evidence type="ECO:0000256" key="4">
    <source>
        <dbReference type="ARBA" id="ARBA00022723"/>
    </source>
</evidence>
<evidence type="ECO:0000256" key="2">
    <source>
        <dbReference type="ARBA" id="ARBA00005005"/>
    </source>
</evidence>
<comment type="subcellular location">
    <subcellularLocation>
        <location evidence="1">Membrane</location>
        <topology evidence="1">Peripheral membrane protein</topology>
    </subcellularLocation>
</comment>
<dbReference type="GO" id="GO:0047851">
    <property type="term" value="F:dicarboxylate-CoA ligase activity"/>
    <property type="evidence" value="ECO:0007669"/>
    <property type="project" value="UniProtKB-EC"/>
</dbReference>
<dbReference type="InterPro" id="IPR045851">
    <property type="entry name" value="AMP-bd_C_sf"/>
</dbReference>
<organism evidence="12 13">
    <name type="scientific">Hoeflea alexandrii</name>
    <dbReference type="NCBI Taxonomy" id="288436"/>
    <lineage>
        <taxon>Bacteria</taxon>
        <taxon>Pseudomonadati</taxon>
        <taxon>Pseudomonadota</taxon>
        <taxon>Alphaproteobacteria</taxon>
        <taxon>Hyphomicrobiales</taxon>
        <taxon>Rhizobiaceae</taxon>
        <taxon>Hoeflea</taxon>
    </lineage>
</organism>
<dbReference type="PANTHER" id="PTHR43767:SF8">
    <property type="entry name" value="LONG-CHAIN-FATTY-ACID--COA LIGASE"/>
    <property type="match status" value="1"/>
</dbReference>
<feature type="domain" description="AMP-binding enzyme C-terminal" evidence="11">
    <location>
        <begin position="463"/>
        <end position="538"/>
    </location>
</feature>
<dbReference type="InterPro" id="IPR025110">
    <property type="entry name" value="AMP-bd_C"/>
</dbReference>
<accession>A0ABT1CYM4</accession>
<dbReference type="PANTHER" id="PTHR43767">
    <property type="entry name" value="LONG-CHAIN-FATTY-ACID--COA LIGASE"/>
    <property type="match status" value="1"/>
</dbReference>
<dbReference type="InterPro" id="IPR050237">
    <property type="entry name" value="ATP-dep_AMP-bd_enzyme"/>
</dbReference>
<evidence type="ECO:0000256" key="5">
    <source>
        <dbReference type="ARBA" id="ARBA00023136"/>
    </source>
</evidence>
<dbReference type="NCBIfam" id="TIGR03205">
    <property type="entry name" value="pimA"/>
    <property type="match status" value="1"/>
</dbReference>
<evidence type="ECO:0000313" key="13">
    <source>
        <dbReference type="Proteomes" id="UP001320715"/>
    </source>
</evidence>
<evidence type="ECO:0000256" key="9">
    <source>
        <dbReference type="SAM" id="MobiDB-lite"/>
    </source>
</evidence>
<dbReference type="InterPro" id="IPR000873">
    <property type="entry name" value="AMP-dep_synth/lig_dom"/>
</dbReference>
<dbReference type="CDD" id="cd05936">
    <property type="entry name" value="FC-FACS_FadD_like"/>
    <property type="match status" value="1"/>
</dbReference>
<sequence length="565" mass="61144">MTAGRHAWEASYPDNMRWNAPIVTGSLPALLEAAVAECPERSLLEFRGWSMSYSQLRDEAEAFAAALLAAGLAKDQTVALFLPNTPWHPVAFFGTLKSCARLAHLSPLDAPRELAHKLTDSGARTIVTTNIGGMLAGAIKLMEAGLADRVIVGDDSRFGGDNPAREEIPARDDVIRFDAFCASGAAPGAWPAIREDDIALLQYTGGTTGPAKGAMLTHANLTAAVSSYDIWFEALYGDPEEGEKVLCVLPLFHIYALTTILLLGIRRRAEIVLHMRFDATQVLNDIQAKKITTFPGVPTMWIALANHPDLMKTDLSSLVRCSSGGAPLPVEVGQRFEGLTGQRLAGGWGMTETSPAGTNLLPFGEAKPGSIGMPLPGVELQVVDLDDPHRILAVGEVGELRVRGKNVTAGYWNKPEENKVAFADGFFLTGDVGYMAPDGYFYIVDRKKDMIISGGFNVYPQMIEQAIYEHPAVGECIVLGIADEYRGEAAKAFVTLKPGAEPFSLEELVTFLQDRLGRHELPAALEFRDELPKTSVGKLSRKELRDLEREKATPGQAAKSSDTPK</sequence>
<dbReference type="InterPro" id="IPR017618">
    <property type="entry name" value="Dicarboxylate-CoA_ligase_PimA"/>
</dbReference>
<feature type="compositionally biased region" description="Basic and acidic residues" evidence="9">
    <location>
        <begin position="540"/>
        <end position="552"/>
    </location>
</feature>
<keyword evidence="13" id="KW-1185">Reference proteome</keyword>
<dbReference type="EC" id="6.2.1.3" evidence="6"/>
<reference evidence="12 13" key="1">
    <citation type="submission" date="2020-01" db="EMBL/GenBank/DDBJ databases">
        <title>Genomes of bacteria type strains.</title>
        <authorList>
            <person name="Chen J."/>
            <person name="Zhu S."/>
            <person name="Yang J."/>
        </authorList>
    </citation>
    <scope>NUCLEOTIDE SEQUENCE [LARGE SCALE GENOMIC DNA]</scope>
    <source>
        <strain evidence="12 13">DSM 16655</strain>
    </source>
</reference>
<dbReference type="SUPFAM" id="SSF56801">
    <property type="entry name" value="Acetyl-CoA synthetase-like"/>
    <property type="match status" value="1"/>
</dbReference>
<name>A0ABT1CYM4_9HYPH</name>
<keyword evidence="5" id="KW-0472">Membrane</keyword>
<evidence type="ECO:0000256" key="3">
    <source>
        <dbReference type="ARBA" id="ARBA00022598"/>
    </source>
</evidence>
<evidence type="ECO:0000256" key="6">
    <source>
        <dbReference type="ARBA" id="ARBA00026121"/>
    </source>
</evidence>
<evidence type="ECO:0000256" key="1">
    <source>
        <dbReference type="ARBA" id="ARBA00004170"/>
    </source>
</evidence>
<evidence type="ECO:0000313" key="12">
    <source>
        <dbReference type="EMBL" id="MCO6410630.1"/>
    </source>
</evidence>
<feature type="domain" description="AMP-dependent synthetase/ligase" evidence="10">
    <location>
        <begin position="32"/>
        <end position="412"/>
    </location>
</feature>
<dbReference type="Gene3D" id="3.30.300.30">
    <property type="match status" value="1"/>
</dbReference>